<dbReference type="SUPFAM" id="SSF55874">
    <property type="entry name" value="ATPase domain of HSP90 chaperone/DNA topoisomerase II/histidine kinase"/>
    <property type="match status" value="1"/>
</dbReference>
<dbReference type="RefSeq" id="WP_145647401.1">
    <property type="nucleotide sequence ID" value="NZ_VLLB01000001.1"/>
</dbReference>
<dbReference type="PANTHER" id="PTHR24421:SF10">
    <property type="entry name" value="NITRATE_NITRITE SENSOR PROTEIN NARQ"/>
    <property type="match status" value="1"/>
</dbReference>
<name>A0A562RKT2_9BURK</name>
<reference evidence="10 11" key="1">
    <citation type="journal article" date="2015" name="Stand. Genomic Sci.">
        <title>Genomic Encyclopedia of Bacterial and Archaeal Type Strains, Phase III: the genomes of soil and plant-associated and newly described type strains.</title>
        <authorList>
            <person name="Whitman W.B."/>
            <person name="Woyke T."/>
            <person name="Klenk H.P."/>
            <person name="Zhou Y."/>
            <person name="Lilburn T.G."/>
            <person name="Beck B.J."/>
            <person name="De Vos P."/>
            <person name="Vandamme P."/>
            <person name="Eisen J.A."/>
            <person name="Garrity G."/>
            <person name="Hugenholtz P."/>
            <person name="Kyrpides N.C."/>
        </authorList>
    </citation>
    <scope>NUCLEOTIDE SEQUENCE [LARGE SCALE GENOMIC DNA]</scope>
    <source>
        <strain evidence="10 11">CGMCC 1.10822</strain>
    </source>
</reference>
<dbReference type="Pfam" id="PF02518">
    <property type="entry name" value="HATPase_c"/>
    <property type="match status" value="1"/>
</dbReference>
<sequence>MPDEINHQAQSAETAPATDLSDLLGHVVNSWDNEKRGLARQMHDSLGSSLTALTMHLGLLTAKLPADSKPLHDRAAQMKNLLHTIIENNRQMQHKLWNDKLEFLGIKVAISELVAQFGQQYQITARSSLPDDEPTYPREVGVVLLRVAEQGLSNVAAHSGATEVDVIIDDNEDEIMLTVRDNGRGPAPEAQQSRQFGLRLLRERARLLGGALTLAAHPDGGTVLSVVLPKVPAAAT</sequence>
<keyword evidence="8" id="KW-0902">Two-component regulatory system</keyword>
<gene>
    <name evidence="10" type="ORF">IP91_00728</name>
</gene>
<comment type="catalytic activity">
    <reaction evidence="1">
        <text>ATP + protein L-histidine = ADP + protein N-phospho-L-histidine.</text>
        <dbReference type="EC" id="2.7.13.3"/>
    </reaction>
</comment>
<evidence type="ECO:0000313" key="11">
    <source>
        <dbReference type="Proteomes" id="UP000318431"/>
    </source>
</evidence>
<dbReference type="InterPro" id="IPR036890">
    <property type="entry name" value="HATPase_C_sf"/>
</dbReference>
<dbReference type="Gene3D" id="3.30.565.10">
    <property type="entry name" value="Histidine kinase-like ATPase, C-terminal domain"/>
    <property type="match status" value="1"/>
</dbReference>
<organism evidence="10 11">
    <name type="scientific">Pseudoduganella lurida</name>
    <dbReference type="NCBI Taxonomy" id="1036180"/>
    <lineage>
        <taxon>Bacteria</taxon>
        <taxon>Pseudomonadati</taxon>
        <taxon>Pseudomonadota</taxon>
        <taxon>Betaproteobacteria</taxon>
        <taxon>Burkholderiales</taxon>
        <taxon>Oxalobacteraceae</taxon>
        <taxon>Telluria group</taxon>
        <taxon>Pseudoduganella</taxon>
    </lineage>
</organism>
<keyword evidence="4" id="KW-0808">Transferase</keyword>
<evidence type="ECO:0000256" key="5">
    <source>
        <dbReference type="ARBA" id="ARBA00022741"/>
    </source>
</evidence>
<evidence type="ECO:0000256" key="7">
    <source>
        <dbReference type="ARBA" id="ARBA00022840"/>
    </source>
</evidence>
<dbReference type="Gene3D" id="1.20.5.1930">
    <property type="match status" value="1"/>
</dbReference>
<dbReference type="EMBL" id="VLLB01000001">
    <property type="protein sequence ID" value="TWI69655.1"/>
    <property type="molecule type" value="Genomic_DNA"/>
</dbReference>
<evidence type="ECO:0000313" key="10">
    <source>
        <dbReference type="EMBL" id="TWI69655.1"/>
    </source>
</evidence>
<dbReference type="AlphaFoldDB" id="A0A562RKT2"/>
<dbReference type="GO" id="GO:0005524">
    <property type="term" value="F:ATP binding"/>
    <property type="evidence" value="ECO:0007669"/>
    <property type="project" value="UniProtKB-KW"/>
</dbReference>
<dbReference type="GO" id="GO:0046983">
    <property type="term" value="F:protein dimerization activity"/>
    <property type="evidence" value="ECO:0007669"/>
    <property type="project" value="InterPro"/>
</dbReference>
<protein>
    <recommendedName>
        <fullName evidence="2">histidine kinase</fullName>
        <ecNumber evidence="2">2.7.13.3</ecNumber>
    </recommendedName>
</protein>
<evidence type="ECO:0000256" key="6">
    <source>
        <dbReference type="ARBA" id="ARBA00022777"/>
    </source>
</evidence>
<dbReference type="PROSITE" id="PS50109">
    <property type="entry name" value="HIS_KIN"/>
    <property type="match status" value="1"/>
</dbReference>
<dbReference type="OrthoDB" id="8700796at2"/>
<keyword evidence="6 10" id="KW-0418">Kinase</keyword>
<dbReference type="CDD" id="cd16917">
    <property type="entry name" value="HATPase_UhpB-NarQ-NarX-like"/>
    <property type="match status" value="1"/>
</dbReference>
<dbReference type="InterPro" id="IPR050482">
    <property type="entry name" value="Sensor_HK_TwoCompSys"/>
</dbReference>
<keyword evidence="5" id="KW-0547">Nucleotide-binding</keyword>
<dbReference type="Pfam" id="PF07730">
    <property type="entry name" value="HisKA_3"/>
    <property type="match status" value="1"/>
</dbReference>
<keyword evidence="7" id="KW-0067">ATP-binding</keyword>
<evidence type="ECO:0000259" key="9">
    <source>
        <dbReference type="PROSITE" id="PS50109"/>
    </source>
</evidence>
<comment type="caution">
    <text evidence="10">The sequence shown here is derived from an EMBL/GenBank/DDBJ whole genome shotgun (WGS) entry which is preliminary data.</text>
</comment>
<proteinExistence type="predicted"/>
<dbReference type="InterPro" id="IPR005467">
    <property type="entry name" value="His_kinase_dom"/>
</dbReference>
<keyword evidence="11" id="KW-1185">Reference proteome</keyword>
<feature type="domain" description="Histidine kinase" evidence="9">
    <location>
        <begin position="41"/>
        <end position="232"/>
    </location>
</feature>
<evidence type="ECO:0000256" key="3">
    <source>
        <dbReference type="ARBA" id="ARBA00022553"/>
    </source>
</evidence>
<dbReference type="SMART" id="SM00387">
    <property type="entry name" value="HATPase_c"/>
    <property type="match status" value="1"/>
</dbReference>
<dbReference type="GO" id="GO:0016020">
    <property type="term" value="C:membrane"/>
    <property type="evidence" value="ECO:0007669"/>
    <property type="project" value="InterPro"/>
</dbReference>
<accession>A0A562RKT2</accession>
<dbReference type="EC" id="2.7.13.3" evidence="2"/>
<evidence type="ECO:0000256" key="8">
    <source>
        <dbReference type="ARBA" id="ARBA00023012"/>
    </source>
</evidence>
<dbReference type="InterPro" id="IPR003594">
    <property type="entry name" value="HATPase_dom"/>
</dbReference>
<dbReference type="InterPro" id="IPR011712">
    <property type="entry name" value="Sig_transdc_His_kin_sub3_dim/P"/>
</dbReference>
<dbReference type="Proteomes" id="UP000318431">
    <property type="component" value="Unassembled WGS sequence"/>
</dbReference>
<dbReference type="GO" id="GO:0000155">
    <property type="term" value="F:phosphorelay sensor kinase activity"/>
    <property type="evidence" value="ECO:0007669"/>
    <property type="project" value="InterPro"/>
</dbReference>
<evidence type="ECO:0000256" key="2">
    <source>
        <dbReference type="ARBA" id="ARBA00012438"/>
    </source>
</evidence>
<evidence type="ECO:0000256" key="4">
    <source>
        <dbReference type="ARBA" id="ARBA00022679"/>
    </source>
</evidence>
<keyword evidence="3" id="KW-0597">Phosphoprotein</keyword>
<dbReference type="PANTHER" id="PTHR24421">
    <property type="entry name" value="NITRATE/NITRITE SENSOR PROTEIN NARX-RELATED"/>
    <property type="match status" value="1"/>
</dbReference>
<evidence type="ECO:0000256" key="1">
    <source>
        <dbReference type="ARBA" id="ARBA00000085"/>
    </source>
</evidence>